<dbReference type="EMBL" id="MU006711">
    <property type="protein sequence ID" value="KAF2629099.1"/>
    <property type="molecule type" value="Genomic_DNA"/>
</dbReference>
<protein>
    <submittedName>
        <fullName evidence="1">Glycosyltransferase family 2 protein</fullName>
    </submittedName>
</protein>
<evidence type="ECO:0000313" key="1">
    <source>
        <dbReference type="EMBL" id="KAF2629099.1"/>
    </source>
</evidence>
<accession>A0ACB6S6V8</accession>
<comment type="caution">
    <text evidence="1">The sequence shown here is derived from an EMBL/GenBank/DDBJ whole genome shotgun (WGS) entry which is preliminary data.</text>
</comment>
<name>A0ACB6S6V8_9PLEO</name>
<gene>
    <name evidence="1" type="ORF">BU25DRAFT_420511</name>
</gene>
<proteinExistence type="predicted"/>
<sequence length="845" mass="95774">MWDQMGPVVRALVSRADSGDIPDITDPWPVKDIVYVAIVGGVMIAALLEWFLWVAAFTYCLVKVFQKAESMSVRLLAIFFGILFFCLRAIFLPIMVVTLPLPAQVVKYFPQEMVDFLQWFAFWSFAGLLTVPWLFCVYQLVTHSVGRARRIKTVLDEASAPKVVIVMPCYKEIPEILLRTCDSLVDCEYPPSCLHIFLSFDGDQEDELYLNTIEKLGVPLTLDSYPKSIDVIYRSCRITISRFPHGGKRHCQKRTFKLIDKIYTEYLKRNDNLFVLFIDSDCILDKSCIQNFMYEMELKPGSKKNMLAQTGVITSTTEKNSLITLLQDMEYIHGQLFERSVESGCGAVTCLPGALTMLRFSAFRKMAKYYFADKAEQCDDLFDYGKCHLGEDRWLTHLFMIGAQERYQIQMNTGAFCKTEAVQTYSSLLKQRRRWFLGFITNEVCMLTDIRLWKRYPILLIVRFMQNTIRTTALLFFILVISLISTSQKIANLPVGFIAISLGLNWLLMIYFGAKLGRYKVMLYPLMFVVNPFFNWVYMVYGIFTAGQRTWGGPRADAGTADAKVSPQEAIEQAEAQGDDLNVVPETFKAAAEAQKNRPGPVPLQPTADMEGRFAAAERLPNGWYQQGNDSGLTFPNMAPRDPNAPHVPLHPRSSMDSFTSGTSANNSVYMPRRVESFMDPEDARIYHKTQQTQKPAGGAFFEEHRQQGPYEVGMSSGKGGYTESVESLSSDSVYDKQQQQRPQQYRNQSNTSPLSAEYGQGDLAAPKAAYSQQNNRDSNGSNRQGRSPLAQESYRSAPGDELGFEMQQPQNSSLMRDVSPAPMGHSRSDSTDSKKRKRLTKDRK</sequence>
<dbReference type="Proteomes" id="UP000799754">
    <property type="component" value="Unassembled WGS sequence"/>
</dbReference>
<keyword evidence="2" id="KW-1185">Reference proteome</keyword>
<organism evidence="1 2">
    <name type="scientific">Macroventuria anomochaeta</name>
    <dbReference type="NCBI Taxonomy" id="301207"/>
    <lineage>
        <taxon>Eukaryota</taxon>
        <taxon>Fungi</taxon>
        <taxon>Dikarya</taxon>
        <taxon>Ascomycota</taxon>
        <taxon>Pezizomycotina</taxon>
        <taxon>Dothideomycetes</taxon>
        <taxon>Pleosporomycetidae</taxon>
        <taxon>Pleosporales</taxon>
        <taxon>Pleosporineae</taxon>
        <taxon>Didymellaceae</taxon>
        <taxon>Macroventuria</taxon>
    </lineage>
</organism>
<reference evidence="1" key="1">
    <citation type="journal article" date="2020" name="Stud. Mycol.">
        <title>101 Dothideomycetes genomes: a test case for predicting lifestyles and emergence of pathogens.</title>
        <authorList>
            <person name="Haridas S."/>
            <person name="Albert R."/>
            <person name="Binder M."/>
            <person name="Bloem J."/>
            <person name="Labutti K."/>
            <person name="Salamov A."/>
            <person name="Andreopoulos B."/>
            <person name="Baker S."/>
            <person name="Barry K."/>
            <person name="Bills G."/>
            <person name="Bluhm B."/>
            <person name="Cannon C."/>
            <person name="Castanera R."/>
            <person name="Culley D."/>
            <person name="Daum C."/>
            <person name="Ezra D."/>
            <person name="Gonzalez J."/>
            <person name="Henrissat B."/>
            <person name="Kuo A."/>
            <person name="Liang C."/>
            <person name="Lipzen A."/>
            <person name="Lutzoni F."/>
            <person name="Magnuson J."/>
            <person name="Mondo S."/>
            <person name="Nolan M."/>
            <person name="Ohm R."/>
            <person name="Pangilinan J."/>
            <person name="Park H.-J."/>
            <person name="Ramirez L."/>
            <person name="Alfaro M."/>
            <person name="Sun H."/>
            <person name="Tritt A."/>
            <person name="Yoshinaga Y."/>
            <person name="Zwiers L.-H."/>
            <person name="Turgeon B."/>
            <person name="Goodwin S."/>
            <person name="Spatafora J."/>
            <person name="Crous P."/>
            <person name="Grigoriev I."/>
        </authorList>
    </citation>
    <scope>NUCLEOTIDE SEQUENCE</scope>
    <source>
        <strain evidence="1">CBS 525.71</strain>
    </source>
</reference>
<evidence type="ECO:0000313" key="2">
    <source>
        <dbReference type="Proteomes" id="UP000799754"/>
    </source>
</evidence>